<dbReference type="InterPro" id="IPR011009">
    <property type="entry name" value="Kinase-like_dom_sf"/>
</dbReference>
<accession>A0A9N9V566</accession>
<dbReference type="AlphaFoldDB" id="A0A9N9V566"/>
<comment type="catalytic activity">
    <reaction evidence="3">
        <text>L-seryl-[protein] + ATP = O-phospho-L-seryl-[protein] + ADP + H(+)</text>
        <dbReference type="Rhea" id="RHEA:17989"/>
        <dbReference type="Rhea" id="RHEA-COMP:9863"/>
        <dbReference type="Rhea" id="RHEA-COMP:11604"/>
        <dbReference type="ChEBI" id="CHEBI:15378"/>
        <dbReference type="ChEBI" id="CHEBI:29999"/>
        <dbReference type="ChEBI" id="CHEBI:30616"/>
        <dbReference type="ChEBI" id="CHEBI:83421"/>
        <dbReference type="ChEBI" id="CHEBI:456216"/>
        <dbReference type="EC" id="2.7.11.1"/>
    </reaction>
</comment>
<organism evidence="5 6">
    <name type="scientific">Clonostachys rhizophaga</name>
    <dbReference type="NCBI Taxonomy" id="160324"/>
    <lineage>
        <taxon>Eukaryota</taxon>
        <taxon>Fungi</taxon>
        <taxon>Dikarya</taxon>
        <taxon>Ascomycota</taxon>
        <taxon>Pezizomycotina</taxon>
        <taxon>Sordariomycetes</taxon>
        <taxon>Hypocreomycetidae</taxon>
        <taxon>Hypocreales</taxon>
        <taxon>Bionectriaceae</taxon>
        <taxon>Clonostachys</taxon>
    </lineage>
</organism>
<dbReference type="EMBL" id="CABFNQ020000490">
    <property type="protein sequence ID" value="CAH0016938.1"/>
    <property type="molecule type" value="Genomic_DNA"/>
</dbReference>
<keyword evidence="6" id="KW-1185">Reference proteome</keyword>
<evidence type="ECO:0000313" key="6">
    <source>
        <dbReference type="Proteomes" id="UP000696573"/>
    </source>
</evidence>
<name>A0A9N9V566_9HYPO</name>
<feature type="region of interest" description="Disordered" evidence="4">
    <location>
        <begin position="335"/>
        <end position="364"/>
    </location>
</feature>
<comment type="caution">
    <text evidence="5">The sequence shown here is derived from an EMBL/GenBank/DDBJ whole genome shotgun (WGS) entry which is preliminary data.</text>
</comment>
<dbReference type="EC" id="2.7.11.1" evidence="1"/>
<evidence type="ECO:0000313" key="5">
    <source>
        <dbReference type="EMBL" id="CAH0016938.1"/>
    </source>
</evidence>
<evidence type="ECO:0000256" key="2">
    <source>
        <dbReference type="ARBA" id="ARBA00047899"/>
    </source>
</evidence>
<dbReference type="OrthoDB" id="4267316at2759"/>
<dbReference type="SUPFAM" id="SSF56112">
    <property type="entry name" value="Protein kinase-like (PK-like)"/>
    <property type="match status" value="1"/>
</dbReference>
<evidence type="ECO:0000256" key="3">
    <source>
        <dbReference type="ARBA" id="ARBA00048679"/>
    </source>
</evidence>
<sequence length="364" mass="41527">MPKERLPSDFPYHPGLVLSIKRHIPPQPFAEPWFLKDAAPRPMAQDPRGGPYRTPLEWCLDFPPADTEPIKDPEVRRLHIVDQVACGAARAAQVLRCYLDDTEGTTYIAKIFDALYSCPEDGDYTYETDGNYASEAAAYKELMDFGMDGDLTPYYHGSWTFDLPVSSPHSSTTRSVRMILIEDIPGRSMGDILGNYLETFILPEHRLAVLARVMEIYSVLEYAGVIHMDLAPRNVMLTGVDFNTWPNHTMPDVALIDFNWCALLDIPSSAVHRDNNTKPRDPKSYLGEECPDKWKAWVPEPHRSNPAAWRGWVRKLWPHSEDYSQPRMRARRFSDLGDFIEVPPQPDPQYVRPPSPPTESDEEL</sequence>
<comment type="catalytic activity">
    <reaction evidence="2">
        <text>L-threonyl-[protein] + ATP = O-phospho-L-threonyl-[protein] + ADP + H(+)</text>
        <dbReference type="Rhea" id="RHEA:46608"/>
        <dbReference type="Rhea" id="RHEA-COMP:11060"/>
        <dbReference type="Rhea" id="RHEA-COMP:11605"/>
        <dbReference type="ChEBI" id="CHEBI:15378"/>
        <dbReference type="ChEBI" id="CHEBI:30013"/>
        <dbReference type="ChEBI" id="CHEBI:30616"/>
        <dbReference type="ChEBI" id="CHEBI:61977"/>
        <dbReference type="ChEBI" id="CHEBI:456216"/>
        <dbReference type="EC" id="2.7.11.1"/>
    </reaction>
</comment>
<protein>
    <recommendedName>
        <fullName evidence="1">non-specific serine/threonine protein kinase</fullName>
        <ecNumber evidence="1">2.7.11.1</ecNumber>
    </recommendedName>
</protein>
<evidence type="ECO:0000256" key="4">
    <source>
        <dbReference type="SAM" id="MobiDB-lite"/>
    </source>
</evidence>
<dbReference type="GO" id="GO:0004674">
    <property type="term" value="F:protein serine/threonine kinase activity"/>
    <property type="evidence" value="ECO:0007669"/>
    <property type="project" value="UniProtKB-EC"/>
</dbReference>
<evidence type="ECO:0000256" key="1">
    <source>
        <dbReference type="ARBA" id="ARBA00012513"/>
    </source>
</evidence>
<proteinExistence type="predicted"/>
<dbReference type="Proteomes" id="UP000696573">
    <property type="component" value="Unassembled WGS sequence"/>
</dbReference>
<dbReference type="PROSITE" id="PS00109">
    <property type="entry name" value="PROTEIN_KINASE_TYR"/>
    <property type="match status" value="1"/>
</dbReference>
<gene>
    <name evidence="5" type="ORF">CRHIZ90672A_00013198</name>
</gene>
<dbReference type="InterPro" id="IPR008266">
    <property type="entry name" value="Tyr_kinase_AS"/>
</dbReference>
<feature type="compositionally biased region" description="Pro residues" evidence="4">
    <location>
        <begin position="343"/>
        <end position="357"/>
    </location>
</feature>
<dbReference type="Gene3D" id="1.10.510.10">
    <property type="entry name" value="Transferase(Phosphotransferase) domain 1"/>
    <property type="match status" value="1"/>
</dbReference>
<reference evidence="5" key="1">
    <citation type="submission" date="2021-10" db="EMBL/GenBank/DDBJ databases">
        <authorList>
            <person name="Piombo E."/>
        </authorList>
    </citation>
    <scope>NUCLEOTIDE SEQUENCE</scope>
</reference>